<dbReference type="Proteomes" id="UP001517367">
    <property type="component" value="Unassembled WGS sequence"/>
</dbReference>
<dbReference type="Gene3D" id="1.20.1260.40">
    <property type="match status" value="1"/>
</dbReference>
<sequence>MKVKPTGQSAAFFKRKAKSLKKQLGISHTEALNFLAKEEGHVDWDSFVKKSNSVRPKVTIRRPKVPEPAILNYHNFMNGAIIGQHPNTKMIVRRHAKVGDLLQMLIEATEHHKRAKNHLQEIRSIMDTWLGCEYSEEQLANTEFNQIYYGKTTLLTYEVKPSLTRQAELKRLLRNAKALIHRSYHDCKPLEKLYQRFQQAAKALENWPAKIPGTNRFKGRVPVGTFVRLGRTKKFGIVFNHDIRRQVVEGYSDGGRFVYGRHEVSVLRKQLDIADFKPMRLHLPYGKWKCADGREVLFNRDYCPIWERSSKGIVMPIEPDVYVHHEDSEFYFDDGNAPYYDNNSSIVKNCLSVLNDWGVSELKPKVLERIPIAMANRDFDLLNPKGIS</sequence>
<organism evidence="2 3">
    <name type="scientific">Pedobacter helvus</name>
    <dbReference type="NCBI Taxonomy" id="2563444"/>
    <lineage>
        <taxon>Bacteria</taxon>
        <taxon>Pseudomonadati</taxon>
        <taxon>Bacteroidota</taxon>
        <taxon>Sphingobacteriia</taxon>
        <taxon>Sphingobacteriales</taxon>
        <taxon>Sphingobacteriaceae</taxon>
        <taxon>Pedobacter</taxon>
    </lineage>
</organism>
<keyword evidence="3" id="KW-1185">Reference proteome</keyword>
<proteinExistence type="predicted"/>
<accession>A0ABW9JL28</accession>
<gene>
    <name evidence="2" type="ORF">E5L68_010990</name>
</gene>
<comment type="caution">
    <text evidence="2">The sequence shown here is derived from an EMBL/GenBank/DDBJ whole genome shotgun (WGS) entry which is preliminary data.</text>
</comment>
<name>A0ABW9JL28_9SPHI</name>
<evidence type="ECO:0000313" key="3">
    <source>
        <dbReference type="Proteomes" id="UP001517367"/>
    </source>
</evidence>
<dbReference type="RefSeq" id="WP_138730767.1">
    <property type="nucleotide sequence ID" value="NZ_SRMP02000016.1"/>
</dbReference>
<evidence type="ECO:0000259" key="1">
    <source>
        <dbReference type="Pfam" id="PF18536"/>
    </source>
</evidence>
<dbReference type="EMBL" id="SRMP02000016">
    <property type="protein sequence ID" value="MFN0291918.1"/>
    <property type="molecule type" value="Genomic_DNA"/>
</dbReference>
<evidence type="ECO:0000313" key="2">
    <source>
        <dbReference type="EMBL" id="MFN0291918.1"/>
    </source>
</evidence>
<feature type="domain" description="DUF5623" evidence="1">
    <location>
        <begin position="85"/>
        <end position="202"/>
    </location>
</feature>
<dbReference type="InterPro" id="IPR040531">
    <property type="entry name" value="DUF5623"/>
</dbReference>
<reference evidence="2 3" key="1">
    <citation type="submission" date="2024-12" db="EMBL/GenBank/DDBJ databases">
        <authorList>
            <person name="Hu S."/>
        </authorList>
    </citation>
    <scope>NUCLEOTIDE SEQUENCE [LARGE SCALE GENOMIC DNA]</scope>
    <source>
        <strain evidence="2 3">P-25</strain>
    </source>
</reference>
<protein>
    <submittedName>
        <fullName evidence="2">DUF5623 domain-containing protein</fullName>
    </submittedName>
</protein>
<dbReference type="Pfam" id="PF18536">
    <property type="entry name" value="DUF5623"/>
    <property type="match status" value="1"/>
</dbReference>